<evidence type="ECO:0000256" key="2">
    <source>
        <dbReference type="ARBA" id="ARBA00022448"/>
    </source>
</evidence>
<organism evidence="8 9">
    <name type="scientific">Paenibacillus taihuensis</name>
    <dbReference type="NCBI Taxonomy" id="1156355"/>
    <lineage>
        <taxon>Bacteria</taxon>
        <taxon>Bacillati</taxon>
        <taxon>Bacillota</taxon>
        <taxon>Bacilli</taxon>
        <taxon>Bacillales</taxon>
        <taxon>Paenibacillaceae</taxon>
        <taxon>Paenibacillus</taxon>
    </lineage>
</organism>
<dbReference type="GO" id="GO:0005886">
    <property type="term" value="C:plasma membrane"/>
    <property type="evidence" value="ECO:0007669"/>
    <property type="project" value="UniProtKB-SubCell"/>
</dbReference>
<dbReference type="InterPro" id="IPR036259">
    <property type="entry name" value="MFS_trans_sf"/>
</dbReference>
<evidence type="ECO:0000259" key="7">
    <source>
        <dbReference type="PROSITE" id="PS50850"/>
    </source>
</evidence>
<evidence type="ECO:0000256" key="1">
    <source>
        <dbReference type="ARBA" id="ARBA00004651"/>
    </source>
</evidence>
<accession>A0A3D9SKY4</accession>
<dbReference type="PROSITE" id="PS50850">
    <property type="entry name" value="MFS"/>
    <property type="match status" value="1"/>
</dbReference>
<comment type="caution">
    <text evidence="8">The sequence shown here is derived from an EMBL/GenBank/DDBJ whole genome shotgun (WGS) entry which is preliminary data.</text>
</comment>
<dbReference type="Proteomes" id="UP000256304">
    <property type="component" value="Unassembled WGS sequence"/>
</dbReference>
<keyword evidence="2" id="KW-0813">Transport</keyword>
<evidence type="ECO:0000256" key="3">
    <source>
        <dbReference type="ARBA" id="ARBA00022692"/>
    </source>
</evidence>
<evidence type="ECO:0000256" key="5">
    <source>
        <dbReference type="ARBA" id="ARBA00023136"/>
    </source>
</evidence>
<feature type="transmembrane region" description="Helical" evidence="6">
    <location>
        <begin position="50"/>
        <end position="69"/>
    </location>
</feature>
<keyword evidence="5 6" id="KW-0472">Membrane</keyword>
<evidence type="ECO:0000256" key="4">
    <source>
        <dbReference type="ARBA" id="ARBA00022989"/>
    </source>
</evidence>
<proteinExistence type="predicted"/>
<dbReference type="Pfam" id="PF07690">
    <property type="entry name" value="MFS_1"/>
    <property type="match status" value="1"/>
</dbReference>
<comment type="subcellular location">
    <subcellularLocation>
        <location evidence="1">Cell membrane</location>
        <topology evidence="1">Multi-pass membrane protein</topology>
    </subcellularLocation>
</comment>
<keyword evidence="4 6" id="KW-1133">Transmembrane helix</keyword>
<dbReference type="PRINTS" id="PR01036">
    <property type="entry name" value="TCRTETB"/>
</dbReference>
<dbReference type="GO" id="GO:0022857">
    <property type="term" value="F:transmembrane transporter activity"/>
    <property type="evidence" value="ECO:0007669"/>
    <property type="project" value="InterPro"/>
</dbReference>
<feature type="transmembrane region" description="Helical" evidence="6">
    <location>
        <begin position="110"/>
        <end position="131"/>
    </location>
</feature>
<dbReference type="AlphaFoldDB" id="A0A3D9SKY4"/>
<feature type="transmembrane region" description="Helical" evidence="6">
    <location>
        <begin position="177"/>
        <end position="198"/>
    </location>
</feature>
<evidence type="ECO:0000256" key="6">
    <source>
        <dbReference type="SAM" id="Phobius"/>
    </source>
</evidence>
<protein>
    <submittedName>
        <fullName evidence="8">Putative MFS family arabinose efflux permease</fullName>
    </submittedName>
</protein>
<dbReference type="RefSeq" id="WP_116187272.1">
    <property type="nucleotide sequence ID" value="NZ_QTTN01000001.1"/>
</dbReference>
<dbReference type="PANTHER" id="PTHR23520">
    <property type="entry name" value="TRANSPORTER, PUTATIVE (AFU_ORTHOLOGUE AFUA_3G04000)-RELATED"/>
    <property type="match status" value="1"/>
</dbReference>
<evidence type="ECO:0000313" key="9">
    <source>
        <dbReference type="Proteomes" id="UP000256304"/>
    </source>
</evidence>
<dbReference type="OrthoDB" id="1726922at2"/>
<feature type="domain" description="Major facilitator superfamily (MFS) profile" evidence="7">
    <location>
        <begin position="1"/>
        <end position="401"/>
    </location>
</feature>
<dbReference type="InterPro" id="IPR011701">
    <property type="entry name" value="MFS"/>
</dbReference>
<keyword evidence="9" id="KW-1185">Reference proteome</keyword>
<dbReference type="Gene3D" id="1.20.1250.20">
    <property type="entry name" value="MFS general substrate transporter like domains"/>
    <property type="match status" value="2"/>
</dbReference>
<feature type="transmembrane region" description="Helical" evidence="6">
    <location>
        <begin position="143"/>
        <end position="162"/>
    </location>
</feature>
<dbReference type="SUPFAM" id="SSF103473">
    <property type="entry name" value="MFS general substrate transporter"/>
    <property type="match status" value="1"/>
</dbReference>
<reference evidence="8 9" key="1">
    <citation type="submission" date="2018-08" db="EMBL/GenBank/DDBJ databases">
        <title>Genomic Encyclopedia of Type Strains, Phase III (KMG-III): the genomes of soil and plant-associated and newly described type strains.</title>
        <authorList>
            <person name="Whitman W."/>
        </authorList>
    </citation>
    <scope>NUCLEOTIDE SEQUENCE [LARGE SCALE GENOMIC DNA]</scope>
    <source>
        <strain evidence="8 9">CGMCC 1.10966</strain>
    </source>
</reference>
<dbReference type="InterPro" id="IPR020846">
    <property type="entry name" value="MFS_dom"/>
</dbReference>
<gene>
    <name evidence="8" type="ORF">A8990_101359</name>
</gene>
<sequence>MWKYTASLVQDLSPGVKRFIATESLFGIGAGIFSLILNLHLLALGFSEGVIGQITSLGALTVGITSLPASMIVRRVGRKRMLVLGITLACISLIVFGFGTSRGEITVAQIIWSLGVTAVVNSEIQLIFGYCRTKKEETSAYSLLFAIFTLFTGVGTMLGGFLPDLLGGSTTVYQNSFFVAAGCMGLMALLRGLLLPAGEEASREKAAAGAPEKSKSRHAFYFLLMLSVLIFSSGFKYGLVTPFLNVILKFRFDMNDGSISTLLAVCGVFFFIGSIIMPYIVERWGSRRTFIFTFVSNIVITGLMAVTMPAAAFAVLLMLRGTSTTMLDNHIDSESMSAVADEDRNLYAGMRTVSRSIGNTIASYWAGYILAGGHYSLPFLLTTGALLFGFVLYAWFVQGKLDQRLKQKELAATSP</sequence>
<feature type="transmembrane region" description="Helical" evidence="6">
    <location>
        <begin position="81"/>
        <end position="98"/>
    </location>
</feature>
<feature type="transmembrane region" description="Helical" evidence="6">
    <location>
        <begin position="259"/>
        <end position="281"/>
    </location>
</feature>
<dbReference type="PANTHER" id="PTHR23520:SF5">
    <property type="entry name" value="TRANSPORTER, PUTATIVE (AFU_ORTHOLOGUE AFUA_3G04000)-RELATED"/>
    <property type="match status" value="1"/>
</dbReference>
<feature type="transmembrane region" description="Helical" evidence="6">
    <location>
        <begin position="290"/>
        <end position="319"/>
    </location>
</feature>
<feature type="transmembrane region" description="Helical" evidence="6">
    <location>
        <begin position="219"/>
        <end position="239"/>
    </location>
</feature>
<keyword evidence="3 6" id="KW-0812">Transmembrane</keyword>
<name>A0A3D9SKY4_9BACL</name>
<evidence type="ECO:0000313" key="8">
    <source>
        <dbReference type="EMBL" id="REE94563.1"/>
    </source>
</evidence>
<dbReference type="EMBL" id="QTTN01000001">
    <property type="protein sequence ID" value="REE94563.1"/>
    <property type="molecule type" value="Genomic_DNA"/>
</dbReference>
<feature type="transmembrane region" description="Helical" evidence="6">
    <location>
        <begin position="375"/>
        <end position="396"/>
    </location>
</feature>
<feature type="transmembrane region" description="Helical" evidence="6">
    <location>
        <begin position="25"/>
        <end position="44"/>
    </location>
</feature>